<evidence type="ECO:0000313" key="3">
    <source>
        <dbReference type="EMBL" id="QNV40680.1"/>
    </source>
</evidence>
<dbReference type="Proteomes" id="UP000516421">
    <property type="component" value="Chromosome"/>
</dbReference>
<dbReference type="InterPro" id="IPR000757">
    <property type="entry name" value="Beta-glucanase-like"/>
</dbReference>
<comment type="similarity">
    <text evidence="1">Belongs to the glycosyl hydrolase 16 family.</text>
</comment>
<organism evidence="3 4">
    <name type="scientific">Rothia amarae</name>
    <dbReference type="NCBI Taxonomy" id="169480"/>
    <lineage>
        <taxon>Bacteria</taxon>
        <taxon>Bacillati</taxon>
        <taxon>Actinomycetota</taxon>
        <taxon>Actinomycetes</taxon>
        <taxon>Micrococcales</taxon>
        <taxon>Micrococcaceae</taxon>
        <taxon>Rothia</taxon>
    </lineage>
</organism>
<reference evidence="3 4" key="1">
    <citation type="submission" date="2020-09" db="EMBL/GenBank/DDBJ databases">
        <title>Investigation of environmental microbe.</title>
        <authorList>
            <person name="Ou Y."/>
            <person name="Kang Q."/>
        </authorList>
    </citation>
    <scope>NUCLEOTIDE SEQUENCE [LARGE SCALE GENOMIC DNA]</scope>
    <source>
        <strain evidence="3 4">KJZ-9</strain>
    </source>
</reference>
<dbReference type="GO" id="GO:0005975">
    <property type="term" value="P:carbohydrate metabolic process"/>
    <property type="evidence" value="ECO:0007669"/>
    <property type="project" value="InterPro"/>
</dbReference>
<evidence type="ECO:0000313" key="4">
    <source>
        <dbReference type="Proteomes" id="UP000516421"/>
    </source>
</evidence>
<dbReference type="RefSeq" id="WP_190618274.1">
    <property type="nucleotide sequence ID" value="NZ_CP061538.1"/>
</dbReference>
<dbReference type="InterPro" id="IPR013320">
    <property type="entry name" value="ConA-like_dom_sf"/>
</dbReference>
<keyword evidence="4" id="KW-1185">Reference proteome</keyword>
<sequence>MRNDVLNTIPNWVEDFEGKTTVDETIFTADGKPKGTYNGESYVLEDWGVIREDQACIRDNQLVLSMTKRDNPKVFKSDPVQKERWHNTAWLRTRGKVELVQGAVEMVAKFPCPPGFWAGGWARATVSQGEVDFFESPGRLGKNPNPAAHDLNNRYTATVHYKQDGTDKVGVESPITPANLGGDFHTYGFIKTSEEVIIYFEREEIHRVKRSDNPTKFDAAFPPGEPLYLLATTQAGSKWFGLPNDDTPDHCELVIDRVTVWDFDNPVSGQGEYSSTPVYGSSSS</sequence>
<dbReference type="AlphaFoldDB" id="A0A7H2BLY4"/>
<protein>
    <submittedName>
        <fullName evidence="3">Family 16 glycosylhydrolase</fullName>
    </submittedName>
</protein>
<gene>
    <name evidence="3" type="ORF">IDM48_04560</name>
</gene>
<dbReference type="PANTHER" id="PTHR10963:SF55">
    <property type="entry name" value="GLYCOSIDE HYDROLASE FAMILY 16 PROTEIN"/>
    <property type="match status" value="1"/>
</dbReference>
<name>A0A7H2BLY4_9MICC</name>
<accession>A0A7H2BLY4</accession>
<dbReference type="PROSITE" id="PS51762">
    <property type="entry name" value="GH16_2"/>
    <property type="match status" value="1"/>
</dbReference>
<dbReference type="PANTHER" id="PTHR10963">
    <property type="entry name" value="GLYCOSYL HYDROLASE-RELATED"/>
    <property type="match status" value="1"/>
</dbReference>
<dbReference type="SUPFAM" id="SSF49899">
    <property type="entry name" value="Concanavalin A-like lectins/glucanases"/>
    <property type="match status" value="1"/>
</dbReference>
<dbReference type="Gene3D" id="2.60.120.200">
    <property type="match status" value="1"/>
</dbReference>
<keyword evidence="3" id="KW-0378">Hydrolase</keyword>
<feature type="domain" description="GH16" evidence="2">
    <location>
        <begin position="14"/>
        <end position="266"/>
    </location>
</feature>
<dbReference type="Pfam" id="PF00722">
    <property type="entry name" value="Glyco_hydro_16"/>
    <property type="match status" value="1"/>
</dbReference>
<dbReference type="EMBL" id="CP061538">
    <property type="protein sequence ID" value="QNV40680.1"/>
    <property type="molecule type" value="Genomic_DNA"/>
</dbReference>
<evidence type="ECO:0000256" key="1">
    <source>
        <dbReference type="ARBA" id="ARBA00006865"/>
    </source>
</evidence>
<evidence type="ECO:0000259" key="2">
    <source>
        <dbReference type="PROSITE" id="PS51762"/>
    </source>
</evidence>
<dbReference type="InterPro" id="IPR050546">
    <property type="entry name" value="Glycosyl_Hydrlase_16"/>
</dbReference>
<dbReference type="GO" id="GO:0004553">
    <property type="term" value="F:hydrolase activity, hydrolyzing O-glycosyl compounds"/>
    <property type="evidence" value="ECO:0007669"/>
    <property type="project" value="InterPro"/>
</dbReference>
<proteinExistence type="inferred from homology"/>
<dbReference type="KEGG" id="rama:IDM48_04560"/>